<evidence type="ECO:0000256" key="1">
    <source>
        <dbReference type="ARBA" id="ARBA00001947"/>
    </source>
</evidence>
<gene>
    <name evidence="11" type="ORF">PoB_006330500</name>
</gene>
<evidence type="ECO:0000256" key="3">
    <source>
        <dbReference type="ARBA" id="ARBA00022723"/>
    </source>
</evidence>
<evidence type="ECO:0000256" key="6">
    <source>
        <dbReference type="ARBA" id="ARBA00023049"/>
    </source>
</evidence>
<dbReference type="Pfam" id="PF05649">
    <property type="entry name" value="Peptidase_M13_N"/>
    <property type="match status" value="1"/>
</dbReference>
<evidence type="ECO:0000256" key="2">
    <source>
        <dbReference type="ARBA" id="ARBA00022670"/>
    </source>
</evidence>
<organism evidence="11 12">
    <name type="scientific">Plakobranchus ocellatus</name>
    <dbReference type="NCBI Taxonomy" id="259542"/>
    <lineage>
        <taxon>Eukaryota</taxon>
        <taxon>Metazoa</taxon>
        <taxon>Spiralia</taxon>
        <taxon>Lophotrochozoa</taxon>
        <taxon>Mollusca</taxon>
        <taxon>Gastropoda</taxon>
        <taxon>Heterobranchia</taxon>
        <taxon>Euthyneura</taxon>
        <taxon>Panpulmonata</taxon>
        <taxon>Sacoglossa</taxon>
        <taxon>Placobranchoidea</taxon>
        <taxon>Plakobranchidae</taxon>
        <taxon>Plakobranchus</taxon>
    </lineage>
</organism>
<dbReference type="AlphaFoldDB" id="A0AAV4CYB6"/>
<feature type="signal peptide" evidence="8">
    <location>
        <begin position="1"/>
        <end position="25"/>
    </location>
</feature>
<dbReference type="InterPro" id="IPR000718">
    <property type="entry name" value="Peptidase_M13"/>
</dbReference>
<dbReference type="GO" id="GO:0004222">
    <property type="term" value="F:metalloendopeptidase activity"/>
    <property type="evidence" value="ECO:0007669"/>
    <property type="project" value="InterPro"/>
</dbReference>
<dbReference type="PANTHER" id="PTHR11733:SF208">
    <property type="entry name" value="PEPTIDASE M13 C-TERMINAL DOMAIN-CONTAINING PROTEIN"/>
    <property type="match status" value="1"/>
</dbReference>
<sequence length="740" mass="82761">MLRLSSSVTIFKLWTLILLNAELAAVEDGFKSYKSAFKRSGSACQNCCDSICLTPDCVKAATILEQYVDPEVDPCTDFAEFACGNYFRPKKHPSQLEIQKKDNYNILKGIFHEKSKPGDPAYLKNMRNLYKSCMDERIVEEIGVGPYLQTPYAKEWPTLMGRNWSAESNFDLNAVITRYAGVNVLPIFSLGVINIPVNPATSAIHLSGPPSEFQRRYTLHLRNDPEVVAYETYLRDVAIELGADPAVAAQDATGVVDLEFRMTKIFVDATKKKGVNSIFPTTLKKLGKHLSSLDIPGAARALFAIGNVTLDDDQQVVIDQLAYFLEVEHLVFKFDKRTLQNIFGFNFALPKVTDLTRKLKKIRNQYLKATLPNYKETSLNEYCLTGIVNFPLGMSKEYVDRQFTEDAKIHAKSMVDSIRASFKELKREAFWMINKTWADILEKPPPRGDMIGFPDHSLSKDEIDETYVNLRMRPDKLYRNRETLSMTHRIKSLQSLKQPWSRRDSEQIPLYEPVASYNPDQNEIVLTASIFQPPLFSITYPDYINYGAIGALVVDEIVRAIAAEEKNRFRENEEDHKKKLKVKLQVDCLMDQYTKANGDSSNEPEGFHVLLSEIIHSGLKENYSPASVEHNGVSASASPASIEHKQPRQVPEVPVQHQSSTTEPRQVPVQHQSSTRSLGKCQSSMSRAQQSPDKYQSSISRAQAASASASPASVEHNGASASASPASVEHNGASASASPA</sequence>
<dbReference type="InterPro" id="IPR042089">
    <property type="entry name" value="Peptidase_M13_dom_2"/>
</dbReference>
<protein>
    <submittedName>
        <fullName evidence="11">Membrane metallo-endopeptidase-like 1 protein</fullName>
    </submittedName>
</protein>
<keyword evidence="12" id="KW-1185">Reference proteome</keyword>
<dbReference type="GO" id="GO:0005886">
    <property type="term" value="C:plasma membrane"/>
    <property type="evidence" value="ECO:0007669"/>
    <property type="project" value="TreeGrafter"/>
</dbReference>
<evidence type="ECO:0000313" key="11">
    <source>
        <dbReference type="EMBL" id="GFO36800.1"/>
    </source>
</evidence>
<dbReference type="Gene3D" id="3.40.390.10">
    <property type="entry name" value="Collagenase (Catalytic Domain)"/>
    <property type="match status" value="1"/>
</dbReference>
<dbReference type="Pfam" id="PF01431">
    <property type="entry name" value="Peptidase_M13"/>
    <property type="match status" value="1"/>
</dbReference>
<dbReference type="InterPro" id="IPR024079">
    <property type="entry name" value="MetalloPept_cat_dom_sf"/>
</dbReference>
<dbReference type="InterPro" id="IPR008753">
    <property type="entry name" value="Peptidase_M13_N"/>
</dbReference>
<dbReference type="CDD" id="cd08662">
    <property type="entry name" value="M13"/>
    <property type="match status" value="1"/>
</dbReference>
<dbReference type="Gene3D" id="1.10.1380.10">
    <property type="entry name" value="Neutral endopeptidase , domain2"/>
    <property type="match status" value="1"/>
</dbReference>
<keyword evidence="5" id="KW-0862">Zinc</keyword>
<keyword evidence="8" id="KW-0732">Signal</keyword>
<dbReference type="PANTHER" id="PTHR11733">
    <property type="entry name" value="ZINC METALLOPROTEASE FAMILY M13 NEPRILYSIN-RELATED"/>
    <property type="match status" value="1"/>
</dbReference>
<keyword evidence="4" id="KW-0378">Hydrolase</keyword>
<feature type="chain" id="PRO_5043853610" evidence="8">
    <location>
        <begin position="26"/>
        <end position="740"/>
    </location>
</feature>
<feature type="compositionally biased region" description="Polar residues" evidence="7">
    <location>
        <begin position="656"/>
        <end position="696"/>
    </location>
</feature>
<dbReference type="EMBL" id="BLXT01007141">
    <property type="protein sequence ID" value="GFO36800.1"/>
    <property type="molecule type" value="Genomic_DNA"/>
</dbReference>
<reference evidence="11 12" key="1">
    <citation type="journal article" date="2021" name="Elife">
        <title>Chloroplast acquisition without the gene transfer in kleptoplastic sea slugs, Plakobranchus ocellatus.</title>
        <authorList>
            <person name="Maeda T."/>
            <person name="Takahashi S."/>
            <person name="Yoshida T."/>
            <person name="Shimamura S."/>
            <person name="Takaki Y."/>
            <person name="Nagai Y."/>
            <person name="Toyoda A."/>
            <person name="Suzuki Y."/>
            <person name="Arimoto A."/>
            <person name="Ishii H."/>
            <person name="Satoh N."/>
            <person name="Nishiyama T."/>
            <person name="Hasebe M."/>
            <person name="Maruyama T."/>
            <person name="Minagawa J."/>
            <person name="Obokata J."/>
            <person name="Shigenobu S."/>
        </authorList>
    </citation>
    <scope>NUCLEOTIDE SEQUENCE [LARGE SCALE GENOMIC DNA]</scope>
</reference>
<evidence type="ECO:0000256" key="7">
    <source>
        <dbReference type="SAM" id="MobiDB-lite"/>
    </source>
</evidence>
<keyword evidence="6" id="KW-0482">Metalloprotease</keyword>
<keyword evidence="3" id="KW-0479">Metal-binding</keyword>
<dbReference type="GO" id="GO:0016485">
    <property type="term" value="P:protein processing"/>
    <property type="evidence" value="ECO:0007669"/>
    <property type="project" value="TreeGrafter"/>
</dbReference>
<dbReference type="GO" id="GO:0046872">
    <property type="term" value="F:metal ion binding"/>
    <property type="evidence" value="ECO:0007669"/>
    <property type="project" value="UniProtKB-KW"/>
</dbReference>
<dbReference type="InterPro" id="IPR018497">
    <property type="entry name" value="Peptidase_M13_C"/>
</dbReference>
<evidence type="ECO:0000256" key="5">
    <source>
        <dbReference type="ARBA" id="ARBA00022833"/>
    </source>
</evidence>
<feature type="compositionally biased region" description="Low complexity" evidence="7">
    <location>
        <begin position="697"/>
        <end position="713"/>
    </location>
</feature>
<evidence type="ECO:0000259" key="9">
    <source>
        <dbReference type="Pfam" id="PF01431"/>
    </source>
</evidence>
<keyword evidence="2" id="KW-0645">Protease</keyword>
<evidence type="ECO:0000256" key="8">
    <source>
        <dbReference type="SAM" id="SignalP"/>
    </source>
</evidence>
<evidence type="ECO:0000313" key="12">
    <source>
        <dbReference type="Proteomes" id="UP000735302"/>
    </source>
</evidence>
<accession>A0AAV4CYB6</accession>
<evidence type="ECO:0000259" key="10">
    <source>
        <dbReference type="Pfam" id="PF05649"/>
    </source>
</evidence>
<dbReference type="Proteomes" id="UP000735302">
    <property type="component" value="Unassembled WGS sequence"/>
</dbReference>
<dbReference type="PROSITE" id="PS51885">
    <property type="entry name" value="NEPRILYSIN"/>
    <property type="match status" value="1"/>
</dbReference>
<feature type="domain" description="Peptidase M13 N-terminal" evidence="10">
    <location>
        <begin position="74"/>
        <end position="453"/>
    </location>
</feature>
<dbReference type="SUPFAM" id="SSF55486">
    <property type="entry name" value="Metalloproteases ('zincins'), catalytic domain"/>
    <property type="match status" value="1"/>
</dbReference>
<comment type="caution">
    <text evidence="11">The sequence shown here is derived from an EMBL/GenBank/DDBJ whole genome shotgun (WGS) entry which is preliminary data.</text>
</comment>
<feature type="region of interest" description="Disordered" evidence="7">
    <location>
        <begin position="626"/>
        <end position="740"/>
    </location>
</feature>
<evidence type="ECO:0000256" key="4">
    <source>
        <dbReference type="ARBA" id="ARBA00022801"/>
    </source>
</evidence>
<feature type="domain" description="Peptidase M13 C-terminal" evidence="9">
    <location>
        <begin position="515"/>
        <end position="596"/>
    </location>
</feature>
<comment type="cofactor">
    <cofactor evidence="1">
        <name>Zn(2+)</name>
        <dbReference type="ChEBI" id="CHEBI:29105"/>
    </cofactor>
</comment>
<name>A0AAV4CYB6_9GAST</name>
<proteinExistence type="predicted"/>